<dbReference type="Pfam" id="PF21345">
    <property type="entry name" value="PcRGLX_2nd"/>
    <property type="match status" value="1"/>
</dbReference>
<feature type="transmembrane region" description="Helical" evidence="1">
    <location>
        <begin position="12"/>
        <end position="32"/>
    </location>
</feature>
<keyword evidence="1" id="KW-0812">Transmembrane</keyword>
<dbReference type="InterPro" id="IPR048329">
    <property type="entry name" value="PcRGLX_1st"/>
</dbReference>
<dbReference type="InterPro" id="IPR048330">
    <property type="entry name" value="PcRGLX/YetA_2nd"/>
</dbReference>
<evidence type="ECO:0000313" key="5">
    <source>
        <dbReference type="EMBL" id="GLR19607.1"/>
    </source>
</evidence>
<gene>
    <name evidence="5" type="ORF">GCM10007940_42230</name>
</gene>
<dbReference type="PANTHER" id="PTHR40081">
    <property type="entry name" value="CONCANAVALIN A-LIKE LECTIN/GLUCANASE"/>
    <property type="match status" value="1"/>
</dbReference>
<feature type="domain" description="PcRGLX/YetA-like N-terminal RIFT barrel" evidence="2">
    <location>
        <begin position="39"/>
        <end position="119"/>
    </location>
</feature>
<feature type="domain" description="PcRGLX/YetA-like central beta-sandwich" evidence="3">
    <location>
        <begin position="130"/>
        <end position="481"/>
    </location>
</feature>
<keyword evidence="6" id="KW-1185">Reference proteome</keyword>
<dbReference type="PANTHER" id="PTHR40081:SF1">
    <property type="entry name" value="TAT PATHWAY SIGNAL SEQUENCE DOMAIN PROTEIN"/>
    <property type="match status" value="1"/>
</dbReference>
<evidence type="ECO:0000256" key="1">
    <source>
        <dbReference type="SAM" id="Phobius"/>
    </source>
</evidence>
<reference evidence="5" key="1">
    <citation type="journal article" date="2014" name="Int. J. Syst. Evol. Microbiol.">
        <title>Complete genome sequence of Corynebacterium casei LMG S-19264T (=DSM 44701T), isolated from a smear-ripened cheese.</title>
        <authorList>
            <consortium name="US DOE Joint Genome Institute (JGI-PGF)"/>
            <person name="Walter F."/>
            <person name="Albersmeier A."/>
            <person name="Kalinowski J."/>
            <person name="Ruckert C."/>
        </authorList>
    </citation>
    <scope>NUCLEOTIDE SEQUENCE</scope>
    <source>
        <strain evidence="5">NBRC 108769</strain>
    </source>
</reference>
<organism evidence="5 6">
    <name type="scientific">Portibacter lacus</name>
    <dbReference type="NCBI Taxonomy" id="1099794"/>
    <lineage>
        <taxon>Bacteria</taxon>
        <taxon>Pseudomonadati</taxon>
        <taxon>Bacteroidota</taxon>
        <taxon>Saprospiria</taxon>
        <taxon>Saprospirales</taxon>
        <taxon>Haliscomenobacteraceae</taxon>
        <taxon>Portibacter</taxon>
    </lineage>
</organism>
<sequence>MSKNSFYQNKAWSIVIILAHFIAFNSLFVPMVNAQVDTPVELKWLGDEKPNITTGVSWGVPFEKGTVPVDSDYSLKDSNGNSMMVQSWPLAYWPDGSMKWVGLSTVIEKGSGTTFQLQPTNNSNHPNEEIQVTEAENVVLINTGVLQCEIPRQGSKIINSIKINNLEVSSGGELVCILQDGPAQEFGAQPTKEKFIGNIEKVTVEQSGPVRSVVKIEGNHISTSGNREFLPFIIRMYFYSGQQTVKMVHTIIYDGDQNKDFIRGLGVVFDVPMDEEIQNRHIRFSGEDGGFWSEPIQPMVGRRQLADKEMYARQLRGERVPQQETFSEREQSFLDHWASWNDFKLFQGNADGFSVRKRINDQSAWIDAGAGGRSSGLVFAGDVSGGLAVCIRNFWQSFPAALEVRDAKTEKAKLKAWFWSPDGPEMDMRHYDTLAWGHGLEASYEDVQPGLSTPTGVARTSEILLFASSDVPTIETLNALVEVGNDPPLLVASPEYIHSIPVFGAWSLPDRSTKGKQWIEHQLDNAFKYYQLEVEQRKWYGYWDYGDVMHAYDEERHVWKYDVGGYAWDNSELVPNMWLWYSFLRSGSEDIFRMAEAMTRHTGEVDVYHLGRLAGLGSRHNVRHWGGGAKEVRISQAALSRFYYYLTSDERTGDLMRESVEASNTAIGELDPLRLILDKSKYPTHARMGPDWIALVGNWMTEWERTGDDQYRDRILTGVNSLYEMPYGLFSGKGAAMGYDPATFKLYQLDKNDIGYSHLSVLMGGPEIAFELTPLLENEKWDKLWLQFCKLYGQPADVVEKEFGRRAKLGDPELWYARLPAYYANSTGEADWAVKAWSDFLKKSNWENIYTHFNMELVDEPGMLRPVYEVKGVSTNNTAQWCLNAIELLGLVGDQLPEDHPLFSQKLNHSKN</sequence>
<evidence type="ECO:0000259" key="2">
    <source>
        <dbReference type="Pfam" id="PF19501"/>
    </source>
</evidence>
<feature type="domain" description="PcRGLX/YetA-like C-terminal alpha/alpha toroid" evidence="4">
    <location>
        <begin position="487"/>
        <end position="896"/>
    </location>
</feature>
<evidence type="ECO:0000259" key="3">
    <source>
        <dbReference type="Pfam" id="PF21345"/>
    </source>
</evidence>
<dbReference type="EMBL" id="BSOH01000030">
    <property type="protein sequence ID" value="GLR19607.1"/>
    <property type="molecule type" value="Genomic_DNA"/>
</dbReference>
<comment type="caution">
    <text evidence="5">The sequence shown here is derived from an EMBL/GenBank/DDBJ whole genome shotgun (WGS) entry which is preliminary data.</text>
</comment>
<dbReference type="Pfam" id="PF19501">
    <property type="entry name" value="PcRGLX_1st"/>
    <property type="match status" value="1"/>
</dbReference>
<evidence type="ECO:0008006" key="7">
    <source>
        <dbReference type="Google" id="ProtNLM"/>
    </source>
</evidence>
<dbReference type="InterPro" id="IPR048331">
    <property type="entry name" value="PcRGLX/YetA_3rd"/>
</dbReference>
<reference evidence="5" key="2">
    <citation type="submission" date="2023-01" db="EMBL/GenBank/DDBJ databases">
        <title>Draft genome sequence of Portibacter lacus strain NBRC 108769.</title>
        <authorList>
            <person name="Sun Q."/>
            <person name="Mori K."/>
        </authorList>
    </citation>
    <scope>NUCLEOTIDE SEQUENCE</scope>
    <source>
        <strain evidence="5">NBRC 108769</strain>
    </source>
</reference>
<keyword evidence="1" id="KW-0472">Membrane</keyword>
<evidence type="ECO:0000259" key="4">
    <source>
        <dbReference type="Pfam" id="PF21346"/>
    </source>
</evidence>
<dbReference type="RefSeq" id="WP_235294901.1">
    <property type="nucleotide sequence ID" value="NZ_BSOH01000030.1"/>
</dbReference>
<name>A0AA37ST54_9BACT</name>
<dbReference type="Proteomes" id="UP001156666">
    <property type="component" value="Unassembled WGS sequence"/>
</dbReference>
<evidence type="ECO:0000313" key="6">
    <source>
        <dbReference type="Proteomes" id="UP001156666"/>
    </source>
</evidence>
<dbReference type="Pfam" id="PF21346">
    <property type="entry name" value="PcRGLX_3rd"/>
    <property type="match status" value="1"/>
</dbReference>
<accession>A0AA37ST54</accession>
<dbReference type="InterPro" id="IPR045793">
    <property type="entry name" value="PcRGLX/YetA-like"/>
</dbReference>
<proteinExistence type="predicted"/>
<dbReference type="AlphaFoldDB" id="A0AA37ST54"/>
<keyword evidence="1" id="KW-1133">Transmembrane helix</keyword>
<protein>
    <recommendedName>
        <fullName evidence="7">Tat pathway signal sequence domain protein</fullName>
    </recommendedName>
</protein>